<keyword evidence="1 3" id="KW-0853">WD repeat</keyword>
<dbReference type="SMART" id="SM00320">
    <property type="entry name" value="WD40"/>
    <property type="match status" value="9"/>
</dbReference>
<feature type="compositionally biased region" description="Polar residues" evidence="4">
    <location>
        <begin position="74"/>
        <end position="83"/>
    </location>
</feature>
<dbReference type="InterPro" id="IPR059179">
    <property type="entry name" value="MLKL-like_MCAfunc"/>
</dbReference>
<dbReference type="SUPFAM" id="SSF82171">
    <property type="entry name" value="DPP6 N-terminal domain-like"/>
    <property type="match status" value="1"/>
</dbReference>
<feature type="repeat" description="WD" evidence="3">
    <location>
        <begin position="931"/>
        <end position="972"/>
    </location>
</feature>
<dbReference type="InterPro" id="IPR015943">
    <property type="entry name" value="WD40/YVTN_repeat-like_dom_sf"/>
</dbReference>
<feature type="repeat" description="WD" evidence="3">
    <location>
        <begin position="1146"/>
        <end position="1187"/>
    </location>
</feature>
<sequence length="1444" mass="156551">MSSLNSGSTSKRKRIKNWFRNKFGPTSSQPPSSPSPQPSPSQTTVVLPSSNRAHAAATIPDKQSAPPTDHGLFTAQSVPTLPATSAELPNPTPGPQASDSFTITGRADAGKEVEASYTTTVSSPISPGPLTSTPVVPTNNGPTAIEATGTTKGMGGVWVGLKGSLKVLSETAGVFGPLASAAAVLLDCFDTIETAAKNQQGYEDLGTDLAMLSESISQHFKGNQSNPMSGYMSGISKRIEEEASEIRRKAGRGTGRQLMMAKSEEEELMRHYRRIQSLFRQIQASSNLNAGTWIIANEILINTRLELLKSVERADYDSNLSTQAGRRACTEGTRAQVLEDLAKWTNNLDAPGVYWMNGMAGTGKTTIAWTFSDWLKRRNLLAASFFCTRTSADCQDVTRIIPTIACQMARYSVSFQYNLCDALGEEPNARSKTIARQLEILLKEPLQKMGDGTMRNQVVVLDALDECDDQGGVGIFLDELFKATSHISLKFFVTSRPEAGIYSRMSDHALARTGVHLHDIEKSLVSADIELYLKEVLGPISPRPSEIKELVQSSGVLFIYAATLARYILPDGGKIDSQKRLQLVLGMSPETVKGHKQIDSLYTTVLKSAPEDEELENEEKEDVWVVLRLVLLAEEPIGVETIATLGRIDNVSRVKYALKPLRSVLHESSTGLVSTLHASFPDFMFNKKRSGRYFCDIVEHNPSIARRCFEIMKEQLRMNICELPSSFMPDTKVQDLQDRIKAKIPPTLAYACRYWANHLRRVPKLDDIITALSELLSCRLLFWMEVMSLRRELAIGVETLFTAKKWLKASDAGSSERALAVLIEDAANFVTGYASTPASQSTPHIYLSSLPFCHRYGSVYKHYRKHMQGLLELKGSLMDRRETAALATWNIYSQVLSVAYSPDGSRVAVGCDDGTVSIRNAYDGTLLVGPLQGHTDYVRSVGFSGDGRIIASGSDDGTIRVWDVRSGALVVGPLEAHTDWVRSVSFSPDSTRVVSGSRDKTIRIWSAADGKLILGPLQGHTGSVLSVTFSPDGTLIASASADNTIRLWRSHDGNPAPSPLHGHTVNVWSVAFTPDSARLVSGSDDGTVRVWNVSNGSPATSPFEGHTGGINSVAVSPDGTLVASGSDDRTVRVCRISDGSLAAGPFAGHTGSILSVAYSPDGTRVISGSGDRSIRVWNVREGLVSSSSENALSKIRSLSFSTDGAHVLTQSDDNGIQIWNLTDGTSQPGSAYIQLPSPSSHVSSPDGLYTAQTDADGKLSRVVCTVDESVVVGPFDRTPRVWQFSHDSASVIVGFGDGTIEVLALESGRTTLRLRSAEDDWVDLIAQSLDRSLLASIDDNGYSSIALRIWSMLEPTLDLDRSLSAPHTLGPGQTSPSIYEECHIEKDGWLVSGNNDLVLWLPSDIADAELSLFASLIINKAGALQVPKQKLLVGNQWAKCYVQD</sequence>
<dbReference type="InterPro" id="IPR027417">
    <property type="entry name" value="P-loop_NTPase"/>
</dbReference>
<feature type="compositionally biased region" description="Polar residues" evidence="4">
    <location>
        <begin position="116"/>
        <end position="137"/>
    </location>
</feature>
<evidence type="ECO:0000256" key="1">
    <source>
        <dbReference type="ARBA" id="ARBA00022574"/>
    </source>
</evidence>
<dbReference type="CDD" id="cd21037">
    <property type="entry name" value="MLKL_NTD"/>
    <property type="match status" value="1"/>
</dbReference>
<evidence type="ECO:0000256" key="4">
    <source>
        <dbReference type="SAM" id="MobiDB-lite"/>
    </source>
</evidence>
<reference evidence="6" key="1">
    <citation type="submission" date="2021-01" db="EMBL/GenBank/DDBJ databases">
        <authorList>
            <person name="Kaushik A."/>
        </authorList>
    </citation>
    <scope>NUCLEOTIDE SEQUENCE</scope>
    <source>
        <strain evidence="6">AG1-1C</strain>
    </source>
</reference>
<evidence type="ECO:0000256" key="3">
    <source>
        <dbReference type="PROSITE-ProRule" id="PRU00221"/>
    </source>
</evidence>
<feature type="repeat" description="WD" evidence="3">
    <location>
        <begin position="1188"/>
        <end position="1229"/>
    </location>
</feature>
<feature type="repeat" description="WD" evidence="3">
    <location>
        <begin position="1103"/>
        <end position="1133"/>
    </location>
</feature>
<proteinExistence type="predicted"/>
<dbReference type="InterPro" id="IPR001680">
    <property type="entry name" value="WD40_rpt"/>
</dbReference>
<dbReference type="PROSITE" id="PS50837">
    <property type="entry name" value="NACHT"/>
    <property type="match status" value="1"/>
</dbReference>
<keyword evidence="2" id="KW-0677">Repeat</keyword>
<accession>A0A8H3A397</accession>
<dbReference type="Gene3D" id="3.40.50.300">
    <property type="entry name" value="P-loop containing nucleotide triphosphate hydrolases"/>
    <property type="match status" value="1"/>
</dbReference>
<organism evidence="6 7">
    <name type="scientific">Rhizoctonia solani</name>
    <dbReference type="NCBI Taxonomy" id="456999"/>
    <lineage>
        <taxon>Eukaryota</taxon>
        <taxon>Fungi</taxon>
        <taxon>Dikarya</taxon>
        <taxon>Basidiomycota</taxon>
        <taxon>Agaricomycotina</taxon>
        <taxon>Agaricomycetes</taxon>
        <taxon>Cantharellales</taxon>
        <taxon>Ceratobasidiaceae</taxon>
        <taxon>Rhizoctonia</taxon>
    </lineage>
</organism>
<dbReference type="InterPro" id="IPR056884">
    <property type="entry name" value="NPHP3-like_N"/>
</dbReference>
<dbReference type="PROSITE" id="PS00678">
    <property type="entry name" value="WD_REPEATS_1"/>
    <property type="match status" value="3"/>
</dbReference>
<dbReference type="SUPFAM" id="SSF50978">
    <property type="entry name" value="WD40 repeat-like"/>
    <property type="match status" value="1"/>
</dbReference>
<dbReference type="InterPro" id="IPR019775">
    <property type="entry name" value="WD40_repeat_CS"/>
</dbReference>
<evidence type="ECO:0000259" key="5">
    <source>
        <dbReference type="PROSITE" id="PS50837"/>
    </source>
</evidence>
<feature type="repeat" description="WD" evidence="3">
    <location>
        <begin position="1017"/>
        <end position="1058"/>
    </location>
</feature>
<name>A0A8H3A397_9AGAM</name>
<evidence type="ECO:0000313" key="6">
    <source>
        <dbReference type="EMBL" id="CAE6368616.1"/>
    </source>
</evidence>
<feature type="domain" description="NACHT" evidence="5">
    <location>
        <begin position="352"/>
        <end position="499"/>
    </location>
</feature>
<dbReference type="Pfam" id="PF24883">
    <property type="entry name" value="NPHP3_N"/>
    <property type="match status" value="1"/>
</dbReference>
<dbReference type="PRINTS" id="PR00320">
    <property type="entry name" value="GPROTEINBRPT"/>
</dbReference>
<protein>
    <recommendedName>
        <fullName evidence="5">NACHT domain-containing protein</fullName>
    </recommendedName>
</protein>
<evidence type="ECO:0000256" key="2">
    <source>
        <dbReference type="ARBA" id="ARBA00022737"/>
    </source>
</evidence>
<feature type="repeat" description="WD" evidence="3">
    <location>
        <begin position="974"/>
        <end position="1015"/>
    </location>
</feature>
<dbReference type="GO" id="GO:0005634">
    <property type="term" value="C:nucleus"/>
    <property type="evidence" value="ECO:0007669"/>
    <property type="project" value="TreeGrafter"/>
</dbReference>
<feature type="repeat" description="WD" evidence="3">
    <location>
        <begin position="1060"/>
        <end position="1101"/>
    </location>
</feature>
<dbReference type="Pfam" id="PF00400">
    <property type="entry name" value="WD40"/>
    <property type="match status" value="8"/>
</dbReference>
<dbReference type="SUPFAM" id="SSF52540">
    <property type="entry name" value="P-loop containing nucleoside triphosphate hydrolases"/>
    <property type="match status" value="1"/>
</dbReference>
<dbReference type="GO" id="GO:1990234">
    <property type="term" value="C:transferase complex"/>
    <property type="evidence" value="ECO:0007669"/>
    <property type="project" value="UniProtKB-ARBA"/>
</dbReference>
<dbReference type="PANTHER" id="PTHR22847:SF637">
    <property type="entry name" value="WD REPEAT DOMAIN 5B"/>
    <property type="match status" value="1"/>
</dbReference>
<feature type="region of interest" description="Disordered" evidence="4">
    <location>
        <begin position="1"/>
        <end position="137"/>
    </location>
</feature>
<evidence type="ECO:0000313" key="7">
    <source>
        <dbReference type="Proteomes" id="UP000663846"/>
    </source>
</evidence>
<dbReference type="InterPro" id="IPR020472">
    <property type="entry name" value="WD40_PAC1"/>
</dbReference>
<gene>
    <name evidence="6" type="ORF">RDB_LOCUS24419</name>
</gene>
<feature type="compositionally biased region" description="Basic residues" evidence="4">
    <location>
        <begin position="10"/>
        <end position="19"/>
    </location>
</feature>
<dbReference type="PROSITE" id="PS50082">
    <property type="entry name" value="WD_REPEATS_2"/>
    <property type="match status" value="7"/>
</dbReference>
<dbReference type="PROSITE" id="PS50294">
    <property type="entry name" value="WD_REPEATS_REGION"/>
    <property type="match status" value="6"/>
</dbReference>
<dbReference type="InterPro" id="IPR007111">
    <property type="entry name" value="NACHT_NTPase"/>
</dbReference>
<dbReference type="CDD" id="cd00200">
    <property type="entry name" value="WD40"/>
    <property type="match status" value="1"/>
</dbReference>
<dbReference type="PANTHER" id="PTHR22847">
    <property type="entry name" value="WD40 REPEAT PROTEIN"/>
    <property type="match status" value="1"/>
</dbReference>
<comment type="caution">
    <text evidence="6">The sequence shown here is derived from an EMBL/GenBank/DDBJ whole genome shotgun (WGS) entry which is preliminary data.</text>
</comment>
<dbReference type="Proteomes" id="UP000663846">
    <property type="component" value="Unassembled WGS sequence"/>
</dbReference>
<dbReference type="EMBL" id="CAJMWS010000119">
    <property type="protein sequence ID" value="CAE6368616.1"/>
    <property type="molecule type" value="Genomic_DNA"/>
</dbReference>
<dbReference type="Gene3D" id="2.130.10.10">
    <property type="entry name" value="YVTN repeat-like/Quinoprotein amine dehydrogenase"/>
    <property type="match status" value="3"/>
</dbReference>
<dbReference type="InterPro" id="IPR036322">
    <property type="entry name" value="WD40_repeat_dom_sf"/>
</dbReference>